<accession>A0A482U7T6</accession>
<name>A0A482U7T6_9PSED</name>
<comment type="caution">
    <text evidence="1">The sequence shown here is derived from an EMBL/GenBank/DDBJ whole genome shotgun (WGS) entry which is preliminary data.</text>
</comment>
<sequence>MNIDWSTMITAEQKSAAARAALIPQSVTMRQTRLAMLNAGILDDVEAMIATMPGDDGAAARIDWEFARDVRRDWPLVAALGSQLGMSKEQIDDLFIYAGSIAQ</sequence>
<protein>
    <submittedName>
        <fullName evidence="1">Uncharacterized protein</fullName>
    </submittedName>
</protein>
<organism evidence="1 2">
    <name type="scientific">Pseudomonas songnenensis</name>
    <dbReference type="NCBI Taxonomy" id="1176259"/>
    <lineage>
        <taxon>Bacteria</taxon>
        <taxon>Pseudomonadati</taxon>
        <taxon>Pseudomonadota</taxon>
        <taxon>Gammaproteobacteria</taxon>
        <taxon>Pseudomonadales</taxon>
        <taxon>Pseudomonadaceae</taxon>
        <taxon>Pseudomonas</taxon>
    </lineage>
</organism>
<dbReference type="Proteomes" id="UP000282800">
    <property type="component" value="Unassembled WGS sequence"/>
</dbReference>
<dbReference type="RefSeq" id="WP_126188828.1">
    <property type="nucleotide sequence ID" value="NZ_RWYU02000002.1"/>
</dbReference>
<gene>
    <name evidence="1" type="ORF">EJA06_004720</name>
</gene>
<reference evidence="1 2" key="1">
    <citation type="submission" date="2019-01" db="EMBL/GenBank/DDBJ databases">
        <title>High-quality draft genome of. Pseudomonas songnenensis str. L103, a full-fledged denitrifier isolated from 100 meters deep aquifer in a heavily nitrogen fertilized agricultural area.</title>
        <authorList>
            <person name="Liu M."/>
            <person name="Liu B."/>
        </authorList>
    </citation>
    <scope>NUCLEOTIDE SEQUENCE [LARGE SCALE GENOMIC DNA]</scope>
    <source>
        <strain evidence="1 2">L103</strain>
    </source>
</reference>
<dbReference type="AlphaFoldDB" id="A0A482U7T6"/>
<evidence type="ECO:0000313" key="1">
    <source>
        <dbReference type="EMBL" id="RYJ63259.1"/>
    </source>
</evidence>
<dbReference type="OrthoDB" id="5366151at2"/>
<evidence type="ECO:0000313" key="2">
    <source>
        <dbReference type="Proteomes" id="UP000282800"/>
    </source>
</evidence>
<dbReference type="EMBL" id="RWYU02000002">
    <property type="protein sequence ID" value="RYJ63259.1"/>
    <property type="molecule type" value="Genomic_DNA"/>
</dbReference>
<proteinExistence type="predicted"/>